<sequence>MTTASELLSDDARARFSHTKALFEQLERQQDVPSFYSPRLQRQPPPPLPPKPPSQCPPSPMSQVCVIKQSHGSLSLSLLLFLFSGKRNGI</sequence>
<gene>
    <name evidence="2 4" type="primary">nab-1</name>
    <name evidence="4" type="ORF">C43E11.6</name>
    <name evidence="2" type="ORF">CELE_C43E11.6</name>
</gene>
<dbReference type="RefSeq" id="NP_001370469.1">
    <property type="nucleotide sequence ID" value="NM_001382891.1"/>
</dbReference>
<feature type="region of interest" description="Disordered" evidence="1">
    <location>
        <begin position="33"/>
        <end position="62"/>
    </location>
</feature>
<dbReference type="AlphaFoldDB" id="H2KYW2"/>
<dbReference type="OrthoDB" id="62701at2759"/>
<dbReference type="GO" id="GO:0048786">
    <property type="term" value="C:presynaptic active zone"/>
    <property type="evidence" value="ECO:0000314"/>
    <property type="project" value="WormBase"/>
</dbReference>
<accession>H2KYW2</accession>
<reference evidence="2 3" key="1">
    <citation type="journal article" date="1998" name="Science">
        <title>Genome sequence of the nematode C. elegans: a platform for investigating biology.</title>
        <authorList>
            <consortium name="The C. elegans sequencing consortium"/>
            <person name="Sulson J.E."/>
            <person name="Waterston R."/>
        </authorList>
    </citation>
    <scope>NUCLEOTIDE SEQUENCE [LARGE SCALE GENOMIC DNA]</scope>
    <source>
        <strain evidence="2 3">Bristol N2</strain>
    </source>
</reference>
<dbReference type="ExpressionAtlas" id="H2KYW2">
    <property type="expression patterns" value="baseline and differential"/>
</dbReference>
<dbReference type="HOGENOM" id="CLU_2442842_0_0_1"/>
<dbReference type="EMBL" id="BX284601">
    <property type="protein sequence ID" value="CCD65156.1"/>
    <property type="molecule type" value="Genomic_DNA"/>
</dbReference>
<dbReference type="AGR" id="WB:WBGene00003516"/>
<feature type="compositionally biased region" description="Pro residues" evidence="1">
    <location>
        <begin position="43"/>
        <end position="60"/>
    </location>
</feature>
<dbReference type="GO" id="GO:0005886">
    <property type="term" value="C:plasma membrane"/>
    <property type="evidence" value="ECO:0000314"/>
    <property type="project" value="WormBase"/>
</dbReference>
<dbReference type="Bgee" id="WBGene00003516">
    <property type="expression patterns" value="Expressed in pharyngeal muscle cell (C elegans) and 3 other cell types or tissues"/>
</dbReference>
<evidence type="ECO:0000313" key="4">
    <source>
        <dbReference type="WormBase" id="C43E11.6c"/>
    </source>
</evidence>
<evidence type="ECO:0000313" key="2">
    <source>
        <dbReference type="EMBL" id="CCD65156.1"/>
    </source>
</evidence>
<proteinExistence type="predicted"/>
<dbReference type="WormBase" id="C43E11.6c">
    <property type="protein sequence ID" value="CE27847"/>
    <property type="gene ID" value="WBGene00003516"/>
    <property type="gene designation" value="nab-1"/>
</dbReference>
<dbReference type="GO" id="GO:0036062">
    <property type="term" value="C:presynaptic periactive zone"/>
    <property type="evidence" value="ECO:0000314"/>
    <property type="project" value="WormBase"/>
</dbReference>
<protein>
    <submittedName>
        <fullName evidence="2">NeurABin</fullName>
    </submittedName>
</protein>
<evidence type="ECO:0000313" key="3">
    <source>
        <dbReference type="Proteomes" id="UP000001940"/>
    </source>
</evidence>
<evidence type="ECO:0000256" key="1">
    <source>
        <dbReference type="SAM" id="MobiDB-lite"/>
    </source>
</evidence>
<dbReference type="GeneID" id="172021"/>
<organism evidence="2 3">
    <name type="scientific">Caenorhabditis elegans</name>
    <dbReference type="NCBI Taxonomy" id="6239"/>
    <lineage>
        <taxon>Eukaryota</taxon>
        <taxon>Metazoa</taxon>
        <taxon>Ecdysozoa</taxon>
        <taxon>Nematoda</taxon>
        <taxon>Chromadorea</taxon>
        <taxon>Rhabditida</taxon>
        <taxon>Rhabditina</taxon>
        <taxon>Rhabditomorpha</taxon>
        <taxon>Rhabditoidea</taxon>
        <taxon>Rhabditidae</taxon>
        <taxon>Peloderinae</taxon>
        <taxon>Caenorhabditis</taxon>
    </lineage>
</organism>
<name>H2KYW2_CAEEL</name>
<dbReference type="CTD" id="172021"/>
<dbReference type="Proteomes" id="UP000001940">
    <property type="component" value="Chromosome I"/>
</dbReference>
<keyword evidence="3" id="KW-1185">Reference proteome</keyword>